<dbReference type="Proteomes" id="UP000095300">
    <property type="component" value="Unassembled WGS sequence"/>
</dbReference>
<keyword evidence="6 14" id="KW-0349">Heme</keyword>
<dbReference type="AlphaFoldDB" id="A0A1I8P0M6"/>
<evidence type="ECO:0000256" key="2">
    <source>
        <dbReference type="ARBA" id="ARBA00003690"/>
    </source>
</evidence>
<evidence type="ECO:0000313" key="16">
    <source>
        <dbReference type="Proteomes" id="UP000095300"/>
    </source>
</evidence>
<keyword evidence="7 14" id="KW-0479">Metal-binding</keyword>
<feature type="binding site" description="axial binding residue" evidence="14">
    <location>
        <position position="456"/>
    </location>
    <ligand>
        <name>heme</name>
        <dbReference type="ChEBI" id="CHEBI:30413"/>
    </ligand>
    <ligandPart>
        <name>Fe</name>
        <dbReference type="ChEBI" id="CHEBI:18248"/>
    </ligandPart>
</feature>
<keyword evidence="10" id="KW-0560">Oxidoreductase</keyword>
<evidence type="ECO:0000256" key="6">
    <source>
        <dbReference type="ARBA" id="ARBA00022617"/>
    </source>
</evidence>
<dbReference type="Gene3D" id="1.10.630.10">
    <property type="entry name" value="Cytochrome P450"/>
    <property type="match status" value="1"/>
</dbReference>
<dbReference type="EnsemblMetazoa" id="SCAU003738-RA">
    <property type="protein sequence ID" value="SCAU003738-PA"/>
    <property type="gene ID" value="SCAU003738"/>
</dbReference>
<evidence type="ECO:0008006" key="17">
    <source>
        <dbReference type="Google" id="ProtNLM"/>
    </source>
</evidence>
<name>A0A1I8P0M6_STOCA</name>
<proteinExistence type="inferred from homology"/>
<evidence type="ECO:0000256" key="1">
    <source>
        <dbReference type="ARBA" id="ARBA00001971"/>
    </source>
</evidence>
<dbReference type="GO" id="GO:0005506">
    <property type="term" value="F:iron ion binding"/>
    <property type="evidence" value="ECO:0007669"/>
    <property type="project" value="InterPro"/>
</dbReference>
<dbReference type="InterPro" id="IPR050196">
    <property type="entry name" value="Cytochrome_P450_Monoox"/>
</dbReference>
<comment type="subcellular location">
    <subcellularLocation>
        <location evidence="4">Endoplasmic reticulum membrane</location>
        <topology evidence="4">Peripheral membrane protein</topology>
    </subcellularLocation>
    <subcellularLocation>
        <location evidence="3">Microsome membrane</location>
        <topology evidence="3">Peripheral membrane protein</topology>
    </subcellularLocation>
</comment>
<comment type="similarity">
    <text evidence="5">Belongs to the cytochrome P450 family.</text>
</comment>
<dbReference type="VEuPathDB" id="VectorBase:SCAU003738"/>
<keyword evidence="9" id="KW-0492">Microsome</keyword>
<keyword evidence="16" id="KW-1185">Reference proteome</keyword>
<dbReference type="PANTHER" id="PTHR24291">
    <property type="entry name" value="CYTOCHROME P450 FAMILY 4"/>
    <property type="match status" value="1"/>
</dbReference>
<evidence type="ECO:0000256" key="7">
    <source>
        <dbReference type="ARBA" id="ARBA00022723"/>
    </source>
</evidence>
<gene>
    <name evidence="15" type="primary">106086313</name>
</gene>
<dbReference type="PANTHER" id="PTHR24291:SF189">
    <property type="entry name" value="CYTOCHROME P450 4C3-RELATED"/>
    <property type="match status" value="1"/>
</dbReference>
<dbReference type="GO" id="GO:0004497">
    <property type="term" value="F:monooxygenase activity"/>
    <property type="evidence" value="ECO:0007669"/>
    <property type="project" value="UniProtKB-KW"/>
</dbReference>
<dbReference type="InterPro" id="IPR036396">
    <property type="entry name" value="Cyt_P450_sf"/>
</dbReference>
<keyword evidence="13" id="KW-0472">Membrane</keyword>
<evidence type="ECO:0000313" key="15">
    <source>
        <dbReference type="EnsemblMetazoa" id="SCAU003738-PA"/>
    </source>
</evidence>
<keyword evidence="8" id="KW-0256">Endoplasmic reticulum</keyword>
<dbReference type="Pfam" id="PF00067">
    <property type="entry name" value="p450"/>
    <property type="match status" value="1"/>
</dbReference>
<dbReference type="SUPFAM" id="SSF48264">
    <property type="entry name" value="Cytochrome P450"/>
    <property type="match status" value="1"/>
</dbReference>
<dbReference type="OrthoDB" id="1470350at2759"/>
<dbReference type="PRINTS" id="PR00385">
    <property type="entry name" value="P450"/>
</dbReference>
<reference evidence="15" key="1">
    <citation type="submission" date="2020-05" db="UniProtKB">
        <authorList>
            <consortium name="EnsemblMetazoa"/>
        </authorList>
    </citation>
    <scope>IDENTIFICATION</scope>
    <source>
        <strain evidence="15">USDA</strain>
    </source>
</reference>
<dbReference type="InterPro" id="IPR002401">
    <property type="entry name" value="Cyt_P450_E_grp-I"/>
</dbReference>
<keyword evidence="11 14" id="KW-0408">Iron</keyword>
<dbReference type="GO" id="GO:0005789">
    <property type="term" value="C:endoplasmic reticulum membrane"/>
    <property type="evidence" value="ECO:0007669"/>
    <property type="project" value="UniProtKB-SubCell"/>
</dbReference>
<evidence type="ECO:0000256" key="9">
    <source>
        <dbReference type="ARBA" id="ARBA00022848"/>
    </source>
</evidence>
<sequence>MSFTLLLLMTTALMFWTGWLWSRRKFYSLYTKLPGPLGLPLIGICGKMMNTERFLKTLEEISVVYKSPCTTWLGTDCIVYISDPETVEKIFQSSVCTNKGHPYDFLTTVIGEGLFTSKSPRWNAHRRMLNPAFGRKIIETFIPIFNKESNVLIRKLSEIDNKTKDLYVILKKCVLEAACQTTLGQKMDFQDDGSKEIINAYTCVLETVIGRILSPWIHPDALYSVTSSCKLQQKAKNILNDFIGNNLKRALLPQEAEKLVPSNLHLNTNVDECDDIRKSKSKIFIECARAHFENGNLSFGNVVEEAHAVIAASFDTISTTVYFVCLSLALYPEHQDKLFNELNELYPKNDEEFFIGDITPEQLEQLTYTEMVINETMRLYAPVPVVLRSASADFELSDGILAPKGTQFVIDIFNMQRSENVWGPKAKSFDPELHFAPTNDHHPFAFVPFTKGLRMCIGYRYAMLHMKIIVAKIFRNFRVLTDVKPSDVEVKGNLSLKLVNYPYIKFQKRV</sequence>
<evidence type="ECO:0000256" key="10">
    <source>
        <dbReference type="ARBA" id="ARBA00023002"/>
    </source>
</evidence>
<evidence type="ECO:0000256" key="5">
    <source>
        <dbReference type="ARBA" id="ARBA00010617"/>
    </source>
</evidence>
<evidence type="ECO:0000256" key="4">
    <source>
        <dbReference type="ARBA" id="ARBA00004406"/>
    </source>
</evidence>
<protein>
    <recommendedName>
        <fullName evidence="17">Cytochrome P450</fullName>
    </recommendedName>
</protein>
<evidence type="ECO:0000256" key="14">
    <source>
        <dbReference type="PIRSR" id="PIRSR602401-1"/>
    </source>
</evidence>
<dbReference type="GO" id="GO:0016705">
    <property type="term" value="F:oxidoreductase activity, acting on paired donors, with incorporation or reduction of molecular oxygen"/>
    <property type="evidence" value="ECO:0007669"/>
    <property type="project" value="InterPro"/>
</dbReference>
<dbReference type="PRINTS" id="PR00463">
    <property type="entry name" value="EP450I"/>
</dbReference>
<accession>A0A1I8P0M6</accession>
<evidence type="ECO:0000256" key="8">
    <source>
        <dbReference type="ARBA" id="ARBA00022824"/>
    </source>
</evidence>
<dbReference type="InterPro" id="IPR001128">
    <property type="entry name" value="Cyt_P450"/>
</dbReference>
<evidence type="ECO:0000256" key="3">
    <source>
        <dbReference type="ARBA" id="ARBA00004174"/>
    </source>
</evidence>
<keyword evidence="12" id="KW-0503">Monooxygenase</keyword>
<organism evidence="15 16">
    <name type="scientific">Stomoxys calcitrans</name>
    <name type="common">Stable fly</name>
    <name type="synonym">Conops calcitrans</name>
    <dbReference type="NCBI Taxonomy" id="35570"/>
    <lineage>
        <taxon>Eukaryota</taxon>
        <taxon>Metazoa</taxon>
        <taxon>Ecdysozoa</taxon>
        <taxon>Arthropoda</taxon>
        <taxon>Hexapoda</taxon>
        <taxon>Insecta</taxon>
        <taxon>Pterygota</taxon>
        <taxon>Neoptera</taxon>
        <taxon>Endopterygota</taxon>
        <taxon>Diptera</taxon>
        <taxon>Brachycera</taxon>
        <taxon>Muscomorpha</taxon>
        <taxon>Muscoidea</taxon>
        <taxon>Muscidae</taxon>
        <taxon>Stomoxys</taxon>
    </lineage>
</organism>
<evidence type="ECO:0000256" key="12">
    <source>
        <dbReference type="ARBA" id="ARBA00023033"/>
    </source>
</evidence>
<dbReference type="GO" id="GO:0020037">
    <property type="term" value="F:heme binding"/>
    <property type="evidence" value="ECO:0007669"/>
    <property type="project" value="InterPro"/>
</dbReference>
<comment type="cofactor">
    <cofactor evidence="1 14">
        <name>heme</name>
        <dbReference type="ChEBI" id="CHEBI:30413"/>
    </cofactor>
</comment>
<evidence type="ECO:0000256" key="11">
    <source>
        <dbReference type="ARBA" id="ARBA00023004"/>
    </source>
</evidence>
<evidence type="ECO:0000256" key="13">
    <source>
        <dbReference type="ARBA" id="ARBA00023136"/>
    </source>
</evidence>
<comment type="function">
    <text evidence="2">May be involved in the metabolism of insect hormones and in the breakdown of synthetic insecticides.</text>
</comment>
<dbReference type="STRING" id="35570.A0A1I8P0M6"/>